<dbReference type="Gene3D" id="2.40.50.140">
    <property type="entry name" value="Nucleic acid-binding proteins"/>
    <property type="match status" value="1"/>
</dbReference>
<dbReference type="InterPro" id="IPR012340">
    <property type="entry name" value="NA-bd_OB-fold"/>
</dbReference>
<comment type="caution">
    <text evidence="1">The sequence shown here is derived from an EMBL/GenBank/DDBJ whole genome shotgun (WGS) entry which is preliminary data.</text>
</comment>
<dbReference type="Proteomes" id="UP000027586">
    <property type="component" value="Unassembled WGS sequence"/>
</dbReference>
<reference evidence="1" key="1">
    <citation type="submission" date="2013-08" db="EMBL/GenBank/DDBJ databases">
        <title>Gene expansion shapes genome architecture in the human pathogen Lichtheimia corymbifera: an evolutionary genomics analysis in the ancient terrestrial Mucorales (Mucoromycotina).</title>
        <authorList>
            <person name="Schwartze V.U."/>
            <person name="Winter S."/>
            <person name="Shelest E."/>
            <person name="Marcet-Houben M."/>
            <person name="Horn F."/>
            <person name="Wehner S."/>
            <person name="Hoffmann K."/>
            <person name="Riege K."/>
            <person name="Sammeth M."/>
            <person name="Nowrousian M."/>
            <person name="Valiante V."/>
            <person name="Linde J."/>
            <person name="Jacobsen I.D."/>
            <person name="Marz M."/>
            <person name="Brakhage A.A."/>
            <person name="Gabaldon T."/>
            <person name="Bocker S."/>
            <person name="Voigt K."/>
        </authorList>
    </citation>
    <scope>NUCLEOTIDE SEQUENCE [LARGE SCALE GENOMIC DNA]</scope>
    <source>
        <strain evidence="1">FSU 9682</strain>
    </source>
</reference>
<dbReference type="SUPFAM" id="SSF50249">
    <property type="entry name" value="Nucleic acid-binding proteins"/>
    <property type="match status" value="1"/>
</dbReference>
<evidence type="ECO:0000313" key="2">
    <source>
        <dbReference type="Proteomes" id="UP000027586"/>
    </source>
</evidence>
<name>A0A068RGK4_9FUNG</name>
<dbReference type="AlphaFoldDB" id="A0A068RGK4"/>
<dbReference type="VEuPathDB" id="FungiDB:LCOR_00629.1"/>
<dbReference type="EMBL" id="CBTN010000002">
    <property type="protein sequence ID" value="CDH48860.1"/>
    <property type="molecule type" value="Genomic_DNA"/>
</dbReference>
<dbReference type="OrthoDB" id="2274046at2759"/>
<accession>A0A068RGK4</accession>
<keyword evidence="2" id="KW-1185">Reference proteome</keyword>
<protein>
    <submittedName>
        <fullName evidence="1">Uncharacterized protein</fullName>
    </submittedName>
</protein>
<dbReference type="STRING" id="1263082.A0A068RGK4"/>
<sequence>MPSTAAAPTVSSLTADQYGINIDVTVMQCIVSLQLDDGDKTIRVSEHLVGDTTGAIILKTTQDVQAGSRLQIHNGYTQVIDGYLRLIADTIEPSSEAPVQVNTSNNLSLNKLVRRN</sequence>
<organism evidence="1 2">
    <name type="scientific">Lichtheimia corymbifera JMRC:FSU:9682</name>
    <dbReference type="NCBI Taxonomy" id="1263082"/>
    <lineage>
        <taxon>Eukaryota</taxon>
        <taxon>Fungi</taxon>
        <taxon>Fungi incertae sedis</taxon>
        <taxon>Mucoromycota</taxon>
        <taxon>Mucoromycotina</taxon>
        <taxon>Mucoromycetes</taxon>
        <taxon>Mucorales</taxon>
        <taxon>Lichtheimiaceae</taxon>
        <taxon>Lichtheimia</taxon>
    </lineage>
</organism>
<evidence type="ECO:0000313" key="1">
    <source>
        <dbReference type="EMBL" id="CDH48860.1"/>
    </source>
</evidence>
<gene>
    <name evidence="1" type="ORF">LCOR_00629.1</name>
</gene>
<proteinExistence type="predicted"/>